<dbReference type="AlphaFoldDB" id="A0A0M0HQF9"/>
<organism evidence="1 2">
    <name type="scientific">Vibrio nereis</name>
    <dbReference type="NCBI Taxonomy" id="693"/>
    <lineage>
        <taxon>Bacteria</taxon>
        <taxon>Pseudomonadati</taxon>
        <taxon>Pseudomonadota</taxon>
        <taxon>Gammaproteobacteria</taxon>
        <taxon>Vibrionales</taxon>
        <taxon>Vibrionaceae</taxon>
        <taxon>Vibrio</taxon>
    </lineage>
</organism>
<keyword evidence="1" id="KW-0547">Nucleotide-binding</keyword>
<dbReference type="EMBL" id="LHPJ01000005">
    <property type="protein sequence ID" value="KOO04355.1"/>
    <property type="molecule type" value="Genomic_DNA"/>
</dbReference>
<comment type="caution">
    <text evidence="1">The sequence shown here is derived from an EMBL/GenBank/DDBJ whole genome shotgun (WGS) entry which is preliminary data.</text>
</comment>
<accession>A0A0M0HQF9</accession>
<proteinExistence type="predicted"/>
<gene>
    <name evidence="1" type="ORF">AKJ17_05470</name>
</gene>
<reference evidence="2" key="1">
    <citation type="submission" date="2015-08" db="EMBL/GenBank/DDBJ databases">
        <title>Vibrio galatheae sp. nov., a novel member of the Vibrionaceae family isolated from the Solomon Islands.</title>
        <authorList>
            <person name="Giubergia S."/>
            <person name="Machado H."/>
            <person name="Mateiu R.V."/>
            <person name="Gram L."/>
        </authorList>
    </citation>
    <scope>NUCLEOTIDE SEQUENCE [LARGE SCALE GENOMIC DNA]</scope>
    <source>
        <strain evidence="2">DSM 19584</strain>
    </source>
</reference>
<dbReference type="Proteomes" id="UP000037515">
    <property type="component" value="Unassembled WGS sequence"/>
</dbReference>
<dbReference type="PATRIC" id="fig|693.5.peg.1111"/>
<evidence type="ECO:0000313" key="2">
    <source>
        <dbReference type="Proteomes" id="UP000037515"/>
    </source>
</evidence>
<evidence type="ECO:0000313" key="1">
    <source>
        <dbReference type="EMBL" id="KOO04355.1"/>
    </source>
</evidence>
<sequence length="75" mass="8454">MFIEVFSCCDRIIEGGFGLAKTQVHQAISRIIDEHQQATFIATSFKLIMMRAIVLDELTKAVTAITRLINTRLTL</sequence>
<protein>
    <submittedName>
        <fullName evidence="1">ABC transporter ATP-binding protein</fullName>
    </submittedName>
</protein>
<dbReference type="GO" id="GO:0005524">
    <property type="term" value="F:ATP binding"/>
    <property type="evidence" value="ECO:0007669"/>
    <property type="project" value="UniProtKB-KW"/>
</dbReference>
<name>A0A0M0HQF9_VIBNE</name>
<keyword evidence="2" id="KW-1185">Reference proteome</keyword>
<keyword evidence="1" id="KW-0067">ATP-binding</keyword>